<keyword evidence="3" id="KW-1185">Reference proteome</keyword>
<comment type="caution">
    <text evidence="2">The sequence shown here is derived from an EMBL/GenBank/DDBJ whole genome shotgun (WGS) entry which is preliminary data.</text>
</comment>
<evidence type="ECO:0000256" key="1">
    <source>
        <dbReference type="SAM" id="Phobius"/>
    </source>
</evidence>
<dbReference type="EMBL" id="LWMH01000002">
    <property type="protein sequence ID" value="KZS44002.1"/>
    <property type="molecule type" value="Genomic_DNA"/>
</dbReference>
<name>A0A163ET98_9BACL</name>
<keyword evidence="1" id="KW-0472">Membrane</keyword>
<evidence type="ECO:0008006" key="4">
    <source>
        <dbReference type="Google" id="ProtNLM"/>
    </source>
</evidence>
<proteinExistence type="predicted"/>
<protein>
    <recommendedName>
        <fullName evidence="4">DUF4367 domain-containing protein</fullName>
    </recommendedName>
</protein>
<dbReference type="GeneID" id="97554429"/>
<dbReference type="AlphaFoldDB" id="A0A163ET98"/>
<dbReference type="STRING" id="59843.A3958_00695"/>
<feature type="transmembrane region" description="Helical" evidence="1">
    <location>
        <begin position="51"/>
        <end position="70"/>
    </location>
</feature>
<evidence type="ECO:0000313" key="2">
    <source>
        <dbReference type="EMBL" id="KZS44002.1"/>
    </source>
</evidence>
<organism evidence="2 3">
    <name type="scientific">Paenibacillus glucanolyticus</name>
    <dbReference type="NCBI Taxonomy" id="59843"/>
    <lineage>
        <taxon>Bacteria</taxon>
        <taxon>Bacillati</taxon>
        <taxon>Bacillota</taxon>
        <taxon>Bacilli</taxon>
        <taxon>Bacillales</taxon>
        <taxon>Paenibacillaceae</taxon>
        <taxon>Paenibacillus</taxon>
    </lineage>
</organism>
<accession>A0A163ET98</accession>
<dbReference type="RefSeq" id="WP_063480174.1">
    <property type="nucleotide sequence ID" value="NZ_CP147845.1"/>
</dbReference>
<evidence type="ECO:0000313" key="3">
    <source>
        <dbReference type="Proteomes" id="UP000076796"/>
    </source>
</evidence>
<keyword evidence="1" id="KW-1133">Transmembrane helix</keyword>
<sequence>MKQINRSDIKDALHTHIDSKHASVVFENIWEKYSNRKSGGHPNRRIYRKRIIVLSILGSLCFLTLSQSPVRAFIEQFIEVKWIKNVKNAEIGYSWANTAGDARSLVLNKEEAEKSLGISIPWPDPLDGMSGQREIRTRKEDDSPLGYDYTIRTNDRYYEVIANYKNNRQPEFYAQTTGTALVKEISIQDVTATLITSPEFMHVPHLYFEKGDWKIVVTVTDYTEDDVMSEQEIIELAGSIK</sequence>
<dbReference type="Proteomes" id="UP000076796">
    <property type="component" value="Unassembled WGS sequence"/>
</dbReference>
<reference evidence="2" key="1">
    <citation type="journal article" date="2016" name="Genome Announc.">
        <title>Draft genomes of two strains of Paenibacillus glucanolyticus with capability to degrade lignocellulose.</title>
        <authorList>
            <person name="Mathews S.L."/>
            <person name="Pawlak J."/>
            <person name="Grunden A.M."/>
        </authorList>
    </citation>
    <scope>NUCLEOTIDE SEQUENCE [LARGE SCALE GENOMIC DNA]</scope>
    <source>
        <strain evidence="2">SLM1</strain>
    </source>
</reference>
<keyword evidence="1" id="KW-0812">Transmembrane</keyword>
<gene>
    <name evidence="2" type="ORF">AWU65_28420</name>
</gene>